<keyword evidence="2" id="KW-1185">Reference proteome</keyword>
<dbReference type="GeneTree" id="ENSGT01120000277151"/>
<name>A0A087YQU5_POEFO</name>
<sequence length="47" mass="5279">SQKVHTALGSNPEGEEIMSEYNKTKTLSDATRRQMVNMLVADMIESH</sequence>
<organism evidence="1 2">
    <name type="scientific">Poecilia formosa</name>
    <name type="common">Amazon molly</name>
    <name type="synonym">Limia formosa</name>
    <dbReference type="NCBI Taxonomy" id="48698"/>
    <lineage>
        <taxon>Eukaryota</taxon>
        <taxon>Metazoa</taxon>
        <taxon>Chordata</taxon>
        <taxon>Craniata</taxon>
        <taxon>Vertebrata</taxon>
        <taxon>Euteleostomi</taxon>
        <taxon>Actinopterygii</taxon>
        <taxon>Neopterygii</taxon>
        <taxon>Teleostei</taxon>
        <taxon>Neoteleostei</taxon>
        <taxon>Acanthomorphata</taxon>
        <taxon>Ovalentaria</taxon>
        <taxon>Atherinomorphae</taxon>
        <taxon>Cyprinodontiformes</taxon>
        <taxon>Poeciliidae</taxon>
        <taxon>Poeciliinae</taxon>
        <taxon>Poecilia</taxon>
    </lineage>
</organism>
<protein>
    <submittedName>
        <fullName evidence="1">Uncharacterized protein</fullName>
    </submittedName>
</protein>
<dbReference type="Ensembl" id="ENSPFOT00000020422.1">
    <property type="protein sequence ID" value="ENSPFOP00000020398.1"/>
    <property type="gene ID" value="ENSPFOG00000020272.1"/>
</dbReference>
<accession>A0A087YQU5</accession>
<reference evidence="1" key="3">
    <citation type="submission" date="2025-09" db="UniProtKB">
        <authorList>
            <consortium name="Ensembl"/>
        </authorList>
    </citation>
    <scope>IDENTIFICATION</scope>
</reference>
<evidence type="ECO:0000313" key="2">
    <source>
        <dbReference type="Proteomes" id="UP000028760"/>
    </source>
</evidence>
<proteinExistence type="predicted"/>
<dbReference type="Proteomes" id="UP000028760">
    <property type="component" value="Unassembled WGS sequence"/>
</dbReference>
<reference evidence="2" key="1">
    <citation type="submission" date="2013-10" db="EMBL/GenBank/DDBJ databases">
        <authorList>
            <person name="Schartl M."/>
            <person name="Warren W."/>
        </authorList>
    </citation>
    <scope>NUCLEOTIDE SEQUENCE [LARGE SCALE GENOMIC DNA]</scope>
    <source>
        <strain evidence="2">female</strain>
    </source>
</reference>
<reference evidence="1" key="2">
    <citation type="submission" date="2025-08" db="UniProtKB">
        <authorList>
            <consortium name="Ensembl"/>
        </authorList>
    </citation>
    <scope>IDENTIFICATION</scope>
</reference>
<evidence type="ECO:0000313" key="1">
    <source>
        <dbReference type="Ensembl" id="ENSPFOP00000020398.1"/>
    </source>
</evidence>
<dbReference type="AlphaFoldDB" id="A0A087YQU5"/>
<dbReference type="EMBL" id="AYCK01016687">
    <property type="status" value="NOT_ANNOTATED_CDS"/>
    <property type="molecule type" value="Genomic_DNA"/>
</dbReference>